<dbReference type="EMBL" id="UGNC01000004">
    <property type="protein sequence ID" value="STW39466.1"/>
    <property type="molecule type" value="Genomic_DNA"/>
</dbReference>
<name>A0A378F509_KLEPN</name>
<protein>
    <submittedName>
        <fullName evidence="1">Catechol 1,2-dioxygenase</fullName>
    </submittedName>
</protein>
<keyword evidence="1" id="KW-0223">Dioxygenase</keyword>
<organism evidence="1 2">
    <name type="scientific">Klebsiella pneumoniae</name>
    <dbReference type="NCBI Taxonomy" id="573"/>
    <lineage>
        <taxon>Bacteria</taxon>
        <taxon>Pseudomonadati</taxon>
        <taxon>Pseudomonadota</taxon>
        <taxon>Gammaproteobacteria</taxon>
        <taxon>Enterobacterales</taxon>
        <taxon>Enterobacteriaceae</taxon>
        <taxon>Klebsiella/Raoultella group</taxon>
        <taxon>Klebsiella</taxon>
        <taxon>Klebsiella pneumoniae complex</taxon>
    </lineage>
</organism>
<proteinExistence type="predicted"/>
<evidence type="ECO:0000313" key="2">
    <source>
        <dbReference type="Proteomes" id="UP000255167"/>
    </source>
</evidence>
<accession>A0A378F509</accession>
<evidence type="ECO:0000313" key="1">
    <source>
        <dbReference type="EMBL" id="STW39466.1"/>
    </source>
</evidence>
<dbReference type="Proteomes" id="UP000255167">
    <property type="component" value="Unassembled WGS sequence"/>
</dbReference>
<sequence>MTDREIIAQRNLEGEHTEVCFDFTLCKALSADEEQRGIRVRAKE</sequence>
<gene>
    <name evidence="1" type="ORF">NCTC9617_00990</name>
</gene>
<dbReference type="GO" id="GO:0051213">
    <property type="term" value="F:dioxygenase activity"/>
    <property type="evidence" value="ECO:0007669"/>
    <property type="project" value="UniProtKB-KW"/>
</dbReference>
<dbReference type="AlphaFoldDB" id="A0A378F509"/>
<keyword evidence="1" id="KW-0560">Oxidoreductase</keyword>
<reference evidence="1 2" key="1">
    <citation type="submission" date="2018-06" db="EMBL/GenBank/DDBJ databases">
        <authorList>
            <consortium name="Pathogen Informatics"/>
            <person name="Doyle S."/>
        </authorList>
    </citation>
    <scope>NUCLEOTIDE SEQUENCE [LARGE SCALE GENOMIC DNA]</scope>
    <source>
        <strain evidence="1 2">NCTC9617</strain>
    </source>
</reference>